<reference evidence="3" key="1">
    <citation type="submission" date="2021-02" db="EMBL/GenBank/DDBJ databases">
        <title>Phycicoccus sp. MQZ13P-5T, whole genome shotgun sequence.</title>
        <authorList>
            <person name="Tuo L."/>
        </authorList>
    </citation>
    <scope>NUCLEOTIDE SEQUENCE</scope>
    <source>
        <strain evidence="3">MQZ13P-5</strain>
    </source>
</reference>
<keyword evidence="2" id="KW-1133">Transmembrane helix</keyword>
<proteinExistence type="predicted"/>
<keyword evidence="4" id="KW-1185">Reference proteome</keyword>
<accession>A0ABS2CJV5</accession>
<protein>
    <submittedName>
        <fullName evidence="3">Uncharacterized protein</fullName>
    </submittedName>
</protein>
<gene>
    <name evidence="3" type="ORF">JQN70_07220</name>
</gene>
<feature type="transmembrane region" description="Helical" evidence="2">
    <location>
        <begin position="6"/>
        <end position="27"/>
    </location>
</feature>
<feature type="compositionally biased region" description="Basic residues" evidence="1">
    <location>
        <begin position="84"/>
        <end position="95"/>
    </location>
</feature>
<comment type="caution">
    <text evidence="3">The sequence shown here is derived from an EMBL/GenBank/DDBJ whole genome shotgun (WGS) entry which is preliminary data.</text>
</comment>
<evidence type="ECO:0000256" key="1">
    <source>
        <dbReference type="SAM" id="MobiDB-lite"/>
    </source>
</evidence>
<keyword evidence="2" id="KW-0472">Membrane</keyword>
<organism evidence="3 4">
    <name type="scientific">Phycicoccus sonneratiae</name>
    <dbReference type="NCBI Taxonomy" id="2807628"/>
    <lineage>
        <taxon>Bacteria</taxon>
        <taxon>Bacillati</taxon>
        <taxon>Actinomycetota</taxon>
        <taxon>Actinomycetes</taxon>
        <taxon>Micrococcales</taxon>
        <taxon>Intrasporangiaceae</taxon>
        <taxon>Phycicoccus</taxon>
    </lineage>
</organism>
<dbReference type="Proteomes" id="UP001430172">
    <property type="component" value="Unassembled WGS sequence"/>
</dbReference>
<evidence type="ECO:0000313" key="3">
    <source>
        <dbReference type="EMBL" id="MBM6400167.1"/>
    </source>
</evidence>
<dbReference type="RefSeq" id="WP_204130630.1">
    <property type="nucleotide sequence ID" value="NZ_JAFDVD010000007.1"/>
</dbReference>
<evidence type="ECO:0000313" key="4">
    <source>
        <dbReference type="Proteomes" id="UP001430172"/>
    </source>
</evidence>
<sequence>MTTTEILDTVTTLAVTGALVAPVAYLLERTHRRAALDNGGRVAHWLRAVEHDADARRTAAELRALPTPGLAPRDPSASRTPRPAGHRPVRVRPAR</sequence>
<name>A0ABS2CJV5_9MICO</name>
<feature type="region of interest" description="Disordered" evidence="1">
    <location>
        <begin position="62"/>
        <end position="95"/>
    </location>
</feature>
<evidence type="ECO:0000256" key="2">
    <source>
        <dbReference type="SAM" id="Phobius"/>
    </source>
</evidence>
<dbReference type="EMBL" id="JAFDVD010000007">
    <property type="protein sequence ID" value="MBM6400167.1"/>
    <property type="molecule type" value="Genomic_DNA"/>
</dbReference>
<keyword evidence="2" id="KW-0812">Transmembrane</keyword>